<dbReference type="CDD" id="cd18186">
    <property type="entry name" value="BTB_POZ_ZBTB_KLHL-like"/>
    <property type="match status" value="1"/>
</dbReference>
<dbReference type="SUPFAM" id="SSF54695">
    <property type="entry name" value="POZ domain"/>
    <property type="match status" value="1"/>
</dbReference>
<dbReference type="Gene3D" id="3.30.710.10">
    <property type="entry name" value="Potassium Channel Kv1.1, Chain A"/>
    <property type="match status" value="1"/>
</dbReference>
<sequence length="345" mass="39809">MSSNSNSEDVESREEECNGEHVVTTAGKLLKLTCSWKPIFFPFRKYVLWDKQPPMASQSKLLVSDDHKYALRMRLNWVTKRFELIVSQEPFPSLYKLKVIFKCEEDTWLEKTDFLPSSKAFFSWVPEYRKTFGYLNIHSSVKIICGIAKQQKIDLVFNEHVKMMIAGMKHLFELSTSNHFAMSCDFVFKTEDNFLMAHKAIVGSASPKLAEVMFRSNAVTLAGVSFDGLSAFIRCIYTGEYDVPRRLIPDVLVLSRRYQVKWMATHFRDLLINGILRMCAKLNSSSRNPVLSFCQCRREVLQSQSWRKLSEKHPECVAYILVDALLMDESVSRQSGCLVLFSEKN</sequence>
<dbReference type="AlphaFoldDB" id="A0A5S6QHK5"/>
<name>A0A5S6QHK5_TRIMR</name>
<dbReference type="Proteomes" id="UP000046395">
    <property type="component" value="Unassembled WGS sequence"/>
</dbReference>
<reference evidence="2" key="2">
    <citation type="submission" date="2014-03" db="EMBL/GenBank/DDBJ databases">
        <title>The whipworm genome and dual-species transcriptomics of an intimate host-pathogen interaction.</title>
        <authorList>
            <person name="Foth B.J."/>
            <person name="Tsai I.J."/>
            <person name="Reid A.J."/>
            <person name="Bancroft A.J."/>
            <person name="Nichol S."/>
            <person name="Tracey A."/>
            <person name="Holroyd N."/>
            <person name="Cotton J.A."/>
            <person name="Stanley E.J."/>
            <person name="Zarowiecki M."/>
            <person name="Liu J.Z."/>
            <person name="Huckvale T."/>
            <person name="Cooper P.J."/>
            <person name="Grencis R.K."/>
            <person name="Berriman M."/>
        </authorList>
    </citation>
    <scope>NUCLEOTIDE SEQUENCE [LARGE SCALE GENOMIC DNA]</scope>
    <source>
        <strain evidence="2">Edinburgh</strain>
    </source>
</reference>
<evidence type="ECO:0000313" key="4">
    <source>
        <dbReference type="WBParaSite" id="TMUE_2000006620.2"/>
    </source>
</evidence>
<evidence type="ECO:0000259" key="1">
    <source>
        <dbReference type="PROSITE" id="PS50097"/>
    </source>
</evidence>
<dbReference type="InterPro" id="IPR000210">
    <property type="entry name" value="BTB/POZ_dom"/>
</dbReference>
<feature type="domain" description="BTB" evidence="1">
    <location>
        <begin position="184"/>
        <end position="245"/>
    </location>
</feature>
<evidence type="ECO:0000313" key="2">
    <source>
        <dbReference type="Proteomes" id="UP000046395"/>
    </source>
</evidence>
<keyword evidence="2" id="KW-1185">Reference proteome</keyword>
<dbReference type="PROSITE" id="PS50097">
    <property type="entry name" value="BTB"/>
    <property type="match status" value="1"/>
</dbReference>
<accession>A0A5S6QHK5</accession>
<proteinExistence type="predicted"/>
<reference evidence="3" key="3">
    <citation type="submission" date="2019-12" db="UniProtKB">
        <authorList>
            <consortium name="WormBaseParasite"/>
        </authorList>
    </citation>
    <scope>IDENTIFICATION</scope>
</reference>
<evidence type="ECO:0000313" key="3">
    <source>
        <dbReference type="WBParaSite" id="TMUE_2000006620.1"/>
    </source>
</evidence>
<dbReference type="SMART" id="SM00225">
    <property type="entry name" value="BTB"/>
    <property type="match status" value="1"/>
</dbReference>
<organism evidence="2 3">
    <name type="scientific">Trichuris muris</name>
    <name type="common">Mouse whipworm</name>
    <dbReference type="NCBI Taxonomy" id="70415"/>
    <lineage>
        <taxon>Eukaryota</taxon>
        <taxon>Metazoa</taxon>
        <taxon>Ecdysozoa</taxon>
        <taxon>Nematoda</taxon>
        <taxon>Enoplea</taxon>
        <taxon>Dorylaimia</taxon>
        <taxon>Trichinellida</taxon>
        <taxon>Trichuridae</taxon>
        <taxon>Trichuris</taxon>
    </lineage>
</organism>
<protein>
    <submittedName>
        <fullName evidence="3 4">BTB domain-containing protein</fullName>
    </submittedName>
</protein>
<dbReference type="Pfam" id="PF00651">
    <property type="entry name" value="BTB"/>
    <property type="match status" value="1"/>
</dbReference>
<dbReference type="WBParaSite" id="TMUE_2000006620.2">
    <property type="protein sequence ID" value="TMUE_2000006620.2"/>
    <property type="gene ID" value="WBGene00285498"/>
</dbReference>
<dbReference type="InterPro" id="IPR011333">
    <property type="entry name" value="SKP1/BTB/POZ_sf"/>
</dbReference>
<reference evidence="2" key="1">
    <citation type="submission" date="2013-11" db="EMBL/GenBank/DDBJ databases">
        <authorList>
            <person name="Aslett M."/>
        </authorList>
    </citation>
    <scope>NUCLEOTIDE SEQUENCE [LARGE SCALE GENOMIC DNA]</scope>
    <source>
        <strain evidence="2">Edinburgh</strain>
    </source>
</reference>
<dbReference type="WBParaSite" id="TMUE_2000006620.1">
    <property type="protein sequence ID" value="TMUE_2000006620.1"/>
    <property type="gene ID" value="WBGene00285498"/>
</dbReference>